<protein>
    <submittedName>
        <fullName evidence="2">Uncharacterized protein LOC117642527 isoform X2</fullName>
    </submittedName>
</protein>
<organism evidence="2">
    <name type="scientific">Thrips palmi</name>
    <name type="common">Melon thrips</name>
    <dbReference type="NCBI Taxonomy" id="161013"/>
    <lineage>
        <taxon>Eukaryota</taxon>
        <taxon>Metazoa</taxon>
        <taxon>Ecdysozoa</taxon>
        <taxon>Arthropoda</taxon>
        <taxon>Hexapoda</taxon>
        <taxon>Insecta</taxon>
        <taxon>Pterygota</taxon>
        <taxon>Neoptera</taxon>
        <taxon>Paraneoptera</taxon>
        <taxon>Thysanoptera</taxon>
        <taxon>Terebrantia</taxon>
        <taxon>Thripoidea</taxon>
        <taxon>Thripidae</taxon>
        <taxon>Thrips</taxon>
    </lineage>
</organism>
<accession>A0A6P8YJ10</accession>
<dbReference type="RefSeq" id="XP_034236681.1">
    <property type="nucleotide sequence ID" value="XM_034380790.1"/>
</dbReference>
<proteinExistence type="predicted"/>
<sequence>MIFLKVPSRSFRSTPFSSKFFIRTSMAPLALVSSQGVLVDFSPACWPYCERPAGFLLVDSNVGMDLQNFPTVDKLQISELHHGQQWPQGILTTEVEFCGGQINGMGVDVTMGASFNKPCSTTGDCMNLPELERAHSPLKEGIWTEYTEVEFCGGQINGVGVDVAMGASFNKPCSTTGDCMNLPELERAHSPLKEGIWTEYTEVEFCGGQINGVGVDVAMGASFNKPCSTTGDCINLPELERAHSPLKEGIWTEYTDDL</sequence>
<dbReference type="Proteomes" id="UP000515158">
    <property type="component" value="Unplaced"/>
</dbReference>
<name>A0A6P8YJ10_THRPL</name>
<dbReference type="InParanoid" id="A0A6P8YJ10"/>
<evidence type="ECO:0000313" key="2">
    <source>
        <dbReference type="RefSeq" id="XP_034236681.1"/>
    </source>
</evidence>
<evidence type="ECO:0000313" key="1">
    <source>
        <dbReference type="Proteomes" id="UP000515158"/>
    </source>
</evidence>
<keyword evidence="1" id="KW-1185">Reference proteome</keyword>
<dbReference type="AlphaFoldDB" id="A0A6P8YJ10"/>
<reference evidence="2" key="1">
    <citation type="submission" date="2025-08" db="UniProtKB">
        <authorList>
            <consortium name="RefSeq"/>
        </authorList>
    </citation>
    <scope>IDENTIFICATION</scope>
    <source>
        <tissue evidence="2">Total insect</tissue>
    </source>
</reference>
<dbReference type="GeneID" id="117642527"/>
<gene>
    <name evidence="2" type="primary">LOC117642527</name>
</gene>